<keyword evidence="7" id="KW-1185">Reference proteome</keyword>
<dbReference type="InterPro" id="IPR015422">
    <property type="entry name" value="PyrdxlP-dep_Trfase_small"/>
</dbReference>
<dbReference type="RefSeq" id="XP_007862333.1">
    <property type="nucleotide sequence ID" value="XM_007864142.1"/>
</dbReference>
<evidence type="ECO:0000256" key="4">
    <source>
        <dbReference type="RuleBase" id="RU362118"/>
    </source>
</evidence>
<protein>
    <submittedName>
        <fullName evidence="6">Cystathionine gamma-synthase</fullName>
    </submittedName>
</protein>
<dbReference type="GO" id="GO:0030170">
    <property type="term" value="F:pyridoxal phosphate binding"/>
    <property type="evidence" value="ECO:0007669"/>
    <property type="project" value="InterPro"/>
</dbReference>
<evidence type="ECO:0000256" key="5">
    <source>
        <dbReference type="SAM" id="Phobius"/>
    </source>
</evidence>
<dbReference type="GO" id="GO:0019346">
    <property type="term" value="P:transsulfuration"/>
    <property type="evidence" value="ECO:0007669"/>
    <property type="project" value="InterPro"/>
</dbReference>
<accession>S7QHN1</accession>
<comment type="cofactor">
    <cofactor evidence="1 4">
        <name>pyridoxal 5'-phosphate</name>
        <dbReference type="ChEBI" id="CHEBI:597326"/>
    </cofactor>
</comment>
<dbReference type="PANTHER" id="PTHR11808:SF35">
    <property type="entry name" value="CYSTATHIONINE GAMMA-SYNTHASE (AFU_ORTHOLOGUE AFUA_7G01590)"/>
    <property type="match status" value="1"/>
</dbReference>
<reference evidence="6 7" key="1">
    <citation type="journal article" date="2012" name="Science">
        <title>The Paleozoic origin of enzymatic lignin decomposition reconstructed from 31 fungal genomes.</title>
        <authorList>
            <person name="Floudas D."/>
            <person name="Binder M."/>
            <person name="Riley R."/>
            <person name="Barry K."/>
            <person name="Blanchette R.A."/>
            <person name="Henrissat B."/>
            <person name="Martinez A.T."/>
            <person name="Otillar R."/>
            <person name="Spatafora J.W."/>
            <person name="Yadav J.S."/>
            <person name="Aerts A."/>
            <person name="Benoit I."/>
            <person name="Boyd A."/>
            <person name="Carlson A."/>
            <person name="Copeland A."/>
            <person name="Coutinho P.M."/>
            <person name="de Vries R.P."/>
            <person name="Ferreira P."/>
            <person name="Findley K."/>
            <person name="Foster B."/>
            <person name="Gaskell J."/>
            <person name="Glotzer D."/>
            <person name="Gorecki P."/>
            <person name="Heitman J."/>
            <person name="Hesse C."/>
            <person name="Hori C."/>
            <person name="Igarashi K."/>
            <person name="Jurgens J.A."/>
            <person name="Kallen N."/>
            <person name="Kersten P."/>
            <person name="Kohler A."/>
            <person name="Kuees U."/>
            <person name="Kumar T.K.A."/>
            <person name="Kuo A."/>
            <person name="LaButti K."/>
            <person name="Larrondo L.F."/>
            <person name="Lindquist E."/>
            <person name="Ling A."/>
            <person name="Lombard V."/>
            <person name="Lucas S."/>
            <person name="Lundell T."/>
            <person name="Martin R."/>
            <person name="McLaughlin D.J."/>
            <person name="Morgenstern I."/>
            <person name="Morin E."/>
            <person name="Murat C."/>
            <person name="Nagy L.G."/>
            <person name="Nolan M."/>
            <person name="Ohm R.A."/>
            <person name="Patyshakuliyeva A."/>
            <person name="Rokas A."/>
            <person name="Ruiz-Duenas F.J."/>
            <person name="Sabat G."/>
            <person name="Salamov A."/>
            <person name="Samejima M."/>
            <person name="Schmutz J."/>
            <person name="Slot J.C."/>
            <person name="St John F."/>
            <person name="Stenlid J."/>
            <person name="Sun H."/>
            <person name="Sun S."/>
            <person name="Syed K."/>
            <person name="Tsang A."/>
            <person name="Wiebenga A."/>
            <person name="Young D."/>
            <person name="Pisabarro A."/>
            <person name="Eastwood D.C."/>
            <person name="Martin F."/>
            <person name="Cullen D."/>
            <person name="Grigoriev I.V."/>
            <person name="Hibbett D.S."/>
        </authorList>
    </citation>
    <scope>NUCLEOTIDE SEQUENCE [LARGE SCALE GENOMIC DNA]</scope>
    <source>
        <strain evidence="6 7">ATCC 11539</strain>
    </source>
</reference>
<dbReference type="PIRSF" id="PIRSF001434">
    <property type="entry name" value="CGS"/>
    <property type="match status" value="1"/>
</dbReference>
<evidence type="ECO:0000313" key="7">
    <source>
        <dbReference type="Proteomes" id="UP000030669"/>
    </source>
</evidence>
<dbReference type="HOGENOM" id="CLU_018986_3_0_1"/>
<keyword evidence="2 3" id="KW-0663">Pyridoxal phosphate</keyword>
<evidence type="ECO:0000256" key="1">
    <source>
        <dbReference type="ARBA" id="ARBA00001933"/>
    </source>
</evidence>
<keyword evidence="5" id="KW-0472">Membrane</keyword>
<keyword evidence="5" id="KW-1133">Transmembrane helix</keyword>
<dbReference type="OMA" id="WGADLIM"/>
<dbReference type="InterPro" id="IPR015424">
    <property type="entry name" value="PyrdxlP-dep_Trfase"/>
</dbReference>
<dbReference type="AlphaFoldDB" id="S7QHN1"/>
<dbReference type="SUPFAM" id="SSF53383">
    <property type="entry name" value="PLP-dependent transferases"/>
    <property type="match status" value="1"/>
</dbReference>
<dbReference type="KEGG" id="gtr:GLOTRDRAFT_70613"/>
<proteinExistence type="inferred from homology"/>
<feature type="modified residue" description="N6-(pyridoxal phosphate)lysine" evidence="3">
    <location>
        <position position="211"/>
    </location>
</feature>
<dbReference type="STRING" id="670483.S7QHN1"/>
<dbReference type="eggNOG" id="KOG0053">
    <property type="taxonomic scope" value="Eukaryota"/>
</dbReference>
<dbReference type="Proteomes" id="UP000030669">
    <property type="component" value="Unassembled WGS sequence"/>
</dbReference>
<feature type="transmembrane region" description="Helical" evidence="5">
    <location>
        <begin position="88"/>
        <end position="110"/>
    </location>
</feature>
<gene>
    <name evidence="6" type="ORF">GLOTRDRAFT_70613</name>
</gene>
<dbReference type="GO" id="GO:0016846">
    <property type="term" value="F:carbon-sulfur lyase activity"/>
    <property type="evidence" value="ECO:0007669"/>
    <property type="project" value="TreeGrafter"/>
</dbReference>
<dbReference type="Gene3D" id="3.40.640.10">
    <property type="entry name" value="Type I PLP-dependent aspartate aminotransferase-like (Major domain)"/>
    <property type="match status" value="1"/>
</dbReference>
<dbReference type="Pfam" id="PF01053">
    <property type="entry name" value="Cys_Met_Meta_PP"/>
    <property type="match status" value="1"/>
</dbReference>
<comment type="similarity">
    <text evidence="4">Belongs to the trans-sulfuration enzymes family.</text>
</comment>
<organism evidence="6 7">
    <name type="scientific">Gloeophyllum trabeum (strain ATCC 11539 / FP-39264 / Madison 617)</name>
    <name type="common">Brown rot fungus</name>
    <dbReference type="NCBI Taxonomy" id="670483"/>
    <lineage>
        <taxon>Eukaryota</taxon>
        <taxon>Fungi</taxon>
        <taxon>Dikarya</taxon>
        <taxon>Basidiomycota</taxon>
        <taxon>Agaricomycotina</taxon>
        <taxon>Agaricomycetes</taxon>
        <taxon>Gloeophyllales</taxon>
        <taxon>Gloeophyllaceae</taxon>
        <taxon>Gloeophyllum</taxon>
    </lineage>
</organism>
<keyword evidence="5" id="KW-0812">Transmembrane</keyword>
<name>S7QHN1_GLOTA</name>
<evidence type="ECO:0000256" key="3">
    <source>
        <dbReference type="PIRSR" id="PIRSR001434-2"/>
    </source>
</evidence>
<dbReference type="EMBL" id="KB469297">
    <property type="protein sequence ID" value="EPQ59301.1"/>
    <property type="molecule type" value="Genomic_DNA"/>
</dbReference>
<evidence type="ECO:0000313" key="6">
    <source>
        <dbReference type="EMBL" id="EPQ59301.1"/>
    </source>
</evidence>
<dbReference type="InterPro" id="IPR000277">
    <property type="entry name" value="Cys/Met-Metab_PyrdxlP-dep_enz"/>
</dbReference>
<dbReference type="OrthoDB" id="3512640at2759"/>
<sequence length="407" mass="44580">MAPKDERRSLLSGTDLIHADDDIHRSGSDVAPAISVTTSESFKAPRPDAGVKKASEIDVFDLLNPPRHIYSRYTQGVSSRAEKVLSHINGGFAITYASGLAACYAALVYYQPKRIAITQGYHGCHATIEVYRKTRGGNVEIIGIDDDFQTGDLCWLETPLNPTGEARDIQFYADKVHAVGGKLVVDSTFAPPPLQYPFKWGADCVMHSGTKYFGGHSDLLCGVLVVKTADEWGKLWNDRTFLGNMMGSLESWLLLRSLRTLHVRVPKQSVTATGLAQWLSQASQTRSGQSFDGVPGGLIEKVWHSSLQGKDERGFEPSKQLEGGWNATFAILLAKADHATQLPHLVKYFIPATSLGGVESLMEQRVQSDPGADPRLIRISVGVEELEDLKDDLRKAFQDLVKGSAKL</sequence>
<dbReference type="InterPro" id="IPR015421">
    <property type="entry name" value="PyrdxlP-dep_Trfase_major"/>
</dbReference>
<evidence type="ECO:0000256" key="2">
    <source>
        <dbReference type="ARBA" id="ARBA00022898"/>
    </source>
</evidence>
<dbReference type="GO" id="GO:0005737">
    <property type="term" value="C:cytoplasm"/>
    <property type="evidence" value="ECO:0007669"/>
    <property type="project" value="TreeGrafter"/>
</dbReference>
<dbReference type="Gene3D" id="3.90.1150.10">
    <property type="entry name" value="Aspartate Aminotransferase, domain 1"/>
    <property type="match status" value="1"/>
</dbReference>
<dbReference type="PANTHER" id="PTHR11808">
    <property type="entry name" value="TRANS-SULFURATION ENZYME FAMILY MEMBER"/>
    <property type="match status" value="1"/>
</dbReference>
<dbReference type="GeneID" id="19308110"/>